<dbReference type="SMART" id="SM00149">
    <property type="entry name" value="PLCYc"/>
    <property type="match status" value="1"/>
</dbReference>
<dbReference type="InterPro" id="IPR035024">
    <property type="entry name" value="PLC-gamma_N-SH2"/>
</dbReference>
<dbReference type="PROSITE" id="PS50008">
    <property type="entry name" value="PIPLC_Y_DOMAIN"/>
    <property type="match status" value="1"/>
</dbReference>
<dbReference type="InterPro" id="IPR000980">
    <property type="entry name" value="SH2"/>
</dbReference>
<keyword evidence="8 11" id="KW-0727">SH2 domain</keyword>
<evidence type="ECO:0000256" key="13">
    <source>
        <dbReference type="RuleBase" id="RU361133"/>
    </source>
</evidence>
<evidence type="ECO:0000256" key="12">
    <source>
        <dbReference type="PROSITE-ProRule" id="PRU00192"/>
    </source>
</evidence>
<dbReference type="Pfam" id="PF00017">
    <property type="entry name" value="SH2"/>
    <property type="match status" value="2"/>
</dbReference>
<dbReference type="SMART" id="SM00239">
    <property type="entry name" value="C2"/>
    <property type="match status" value="1"/>
</dbReference>
<dbReference type="SUPFAM" id="SSF49562">
    <property type="entry name" value="C2 domain (Calcium/lipid-binding domain, CaLB)"/>
    <property type="match status" value="1"/>
</dbReference>
<dbReference type="InterPro" id="IPR001192">
    <property type="entry name" value="PI-PLC_fam"/>
</dbReference>
<dbReference type="SUPFAM" id="SSF47473">
    <property type="entry name" value="EF-hand"/>
    <property type="match status" value="1"/>
</dbReference>
<evidence type="ECO:0000256" key="9">
    <source>
        <dbReference type="ARBA" id="ARBA00023098"/>
    </source>
</evidence>
<dbReference type="InterPro" id="IPR056586">
    <property type="entry name" value="EF-hand_PLCG1"/>
</dbReference>
<keyword evidence="7 13" id="KW-0442">Lipid degradation</keyword>
<evidence type="ECO:0000256" key="8">
    <source>
        <dbReference type="ARBA" id="ARBA00022999"/>
    </source>
</evidence>
<dbReference type="PRINTS" id="PR00401">
    <property type="entry name" value="SH2DOMAIN"/>
</dbReference>
<organism evidence="19 20">
    <name type="scientific">Elaeophora elaphi</name>
    <dbReference type="NCBI Taxonomy" id="1147741"/>
    <lineage>
        <taxon>Eukaryota</taxon>
        <taxon>Metazoa</taxon>
        <taxon>Ecdysozoa</taxon>
        <taxon>Nematoda</taxon>
        <taxon>Chromadorea</taxon>
        <taxon>Rhabditida</taxon>
        <taxon>Spirurina</taxon>
        <taxon>Spiruromorpha</taxon>
        <taxon>Filarioidea</taxon>
        <taxon>Onchocercidae</taxon>
        <taxon>Elaeophora</taxon>
    </lineage>
</organism>
<evidence type="ECO:0000256" key="6">
    <source>
        <dbReference type="ARBA" id="ARBA00022837"/>
    </source>
</evidence>
<dbReference type="InterPro" id="IPR001849">
    <property type="entry name" value="PH_domain"/>
</dbReference>
<evidence type="ECO:0000256" key="7">
    <source>
        <dbReference type="ARBA" id="ARBA00022963"/>
    </source>
</evidence>
<dbReference type="CDD" id="cd10341">
    <property type="entry name" value="SH2_N-SH2_PLC_gamma_like"/>
    <property type="match status" value="1"/>
</dbReference>
<dbReference type="CDD" id="cd00275">
    <property type="entry name" value="C2_PLC_like"/>
    <property type="match status" value="1"/>
</dbReference>
<dbReference type="SUPFAM" id="SSF50044">
    <property type="entry name" value="SH3-domain"/>
    <property type="match status" value="1"/>
</dbReference>
<feature type="domain" description="PI-PLC Y-box" evidence="18">
    <location>
        <begin position="1013"/>
        <end position="1123"/>
    </location>
</feature>
<dbReference type="FunFam" id="3.30.505.10:FF:000011">
    <property type="entry name" value="1-phosphatidylinositol 4,5-bisphosphate phosphodiesterase gamma"/>
    <property type="match status" value="1"/>
</dbReference>
<dbReference type="InterPro" id="IPR017946">
    <property type="entry name" value="PLC-like_Pdiesterase_TIM-brl"/>
</dbReference>
<evidence type="ECO:0000256" key="1">
    <source>
        <dbReference type="ARBA" id="ARBA00001913"/>
    </source>
</evidence>
<dbReference type="FunFam" id="3.20.20.190:FF:000062">
    <property type="entry name" value="1-phosphatidylinositol 4,5-bisphosphate phosphodiesterase gamma"/>
    <property type="match status" value="1"/>
</dbReference>
<evidence type="ECO:0000259" key="15">
    <source>
        <dbReference type="PROSITE" id="PS50002"/>
    </source>
</evidence>
<evidence type="ECO:0000313" key="19">
    <source>
        <dbReference type="Proteomes" id="UP000050640"/>
    </source>
</evidence>
<dbReference type="Gene3D" id="3.20.20.190">
    <property type="entry name" value="Phosphatidylinositol (PI) phosphodiesterase"/>
    <property type="match status" value="2"/>
</dbReference>
<evidence type="ECO:0000313" key="20">
    <source>
        <dbReference type="WBParaSite" id="EEL_0000892701-mRNA-1"/>
    </source>
</evidence>
<dbReference type="Gene3D" id="3.30.505.10">
    <property type="entry name" value="SH2 domain"/>
    <property type="match status" value="2"/>
</dbReference>
<sequence>MHLQSPANSVLLPQRPLSSSSLFVTNSHLPSRSMEFEMEKVFHAMEMGHNVYKLVLMKRRDPALKRLTYNRETRQLFLSKLDNSDKGSGKTLRLDLRIVKEVHTLDFKLRKIKIGDKWEKDKEIKQSNAARILVLSYTTSFNFRHWILQFDTEDLCRMWCQGVHCLMLDTISACHALLVERWLRKEFYNIAGYALENPCVAMKHMKPFVQSSLQYKIQSEQLQEVCEASYRKEIWQKIDLRTFLLTAIIEHFGLLQEVMYYDTFANAYRKLLHTNSLFAEYFAAYSDDAAVVSFNNFLRFHKDKQNDEIGMVRERTSDFLRRFLKDWDPYRDIPEPALSVTEFCDFLFSRENSLWDSVNENVIHDMNRPLSHYWIASSHNTYLTGDQLRSESSLDTYARALLMGCRCVELDCWDGQKRSSGEIQDIVIYHGYTMTSKINLRDVLHTIRHYAFINSEFPVILSIEDNCSVPVQRLLAREIKEILGDYLLTAPVSREETCLPSPAALKRKIILKHKKLPTESEDIALQQIDEDQEQDLLSLNFTRQGILSLKNGINDEWTTHLFVLFPDRLCYMLEQWESNINDQEVLGRQDSLGNAQDDENQDGLTNLASFAVLPEEMHVTEEWFHGKTDRDTARLRLLEHKDKGNGLFLVRDSTIFIGDYSLSFLHNEKVHHCRIRTRMVNGEKKYYFLENKQMDTLYELISHYTKERLRTPNFSTTLVIPCPQPCPHLGMVVYAETLCLLLRWFCEKTDRNRAEELLNTVQQDGAFLLRFSSTDKNVFVLSLRVDGEIWHYHLKRDGRIFVVNQTIFENLNQIVEYYSTREFVRGICLKYPVGENAVIDSTNLSLDSDRASGCYMELKDIDKEILVRAIEPYSGSLPSELSFPVNAVISVLRKEGDRWRGKYGSHSGFFPSRCVVELETSDNQSNELSLYAAIDLADSLIEEVPFEVAGRPFAFKIRRVSAHWNPSEYVLAANSNEDREDWLNILHELTRTAMDRSALIRTREKNLRIASELSDLVVYCQAVPFNSQFATQGNFYEMCSFSETKFEKLMERGLVQFNSRQLSRVYPQGSRVTSANYDPVPMWNAACHMVALNYQTGDRSMQLNHGKFMANGQCGYVLKPSYMIDEMFSPDAAEIVSTSCPIILTFHVIAGQHLSRKDRNRGICSPVVTIEIVGLPADSTTVRTRAIASNGLNPIWNEKFSFKVYCPEIALLRLYVEDGDFMGPKMDPFIGQAVYPLDCIRTGFRSVTLRNHHGEELELSSLLVYLEMRRQGSEEILNPHVALQAGRCLTGGLHKTLASSGIFSARLNSTDQSDFTPPLLPNLSVARQVSVPVYLTHLKFLLIIL</sequence>
<evidence type="ECO:0000259" key="16">
    <source>
        <dbReference type="PROSITE" id="PS50003"/>
    </source>
</evidence>
<dbReference type="SMART" id="SM00148">
    <property type="entry name" value="PLCXc"/>
    <property type="match status" value="1"/>
</dbReference>
<dbReference type="PRINTS" id="PR00390">
    <property type="entry name" value="PHPHLIPASEC"/>
</dbReference>
<evidence type="ECO:0000259" key="17">
    <source>
        <dbReference type="PROSITE" id="PS50004"/>
    </source>
</evidence>
<dbReference type="PROSITE" id="PS50007">
    <property type="entry name" value="PIPLC_X_DOMAIN"/>
    <property type="match status" value="1"/>
</dbReference>
<name>A0A158Q8W1_9BILA</name>
<keyword evidence="5 13" id="KW-0378">Hydrolase</keyword>
<dbReference type="PROSITE" id="PS50002">
    <property type="entry name" value="SH3"/>
    <property type="match status" value="1"/>
</dbReference>
<dbReference type="InterPro" id="IPR036028">
    <property type="entry name" value="SH3-like_dom_sf"/>
</dbReference>
<dbReference type="STRING" id="1147741.A0A158Q8W1"/>
<dbReference type="Proteomes" id="UP000050640">
    <property type="component" value="Unplaced"/>
</dbReference>
<dbReference type="GO" id="GO:0046488">
    <property type="term" value="P:phosphatidylinositol metabolic process"/>
    <property type="evidence" value="ECO:0007669"/>
    <property type="project" value="TreeGrafter"/>
</dbReference>
<keyword evidence="3 12" id="KW-0728">SH3 domain</keyword>
<dbReference type="SUPFAM" id="SSF51695">
    <property type="entry name" value="PLC-like phosphodiesterases"/>
    <property type="match status" value="1"/>
</dbReference>
<feature type="domain" description="C2" evidence="17">
    <location>
        <begin position="1120"/>
        <end position="1251"/>
    </location>
</feature>
<proteinExistence type="predicted"/>
<dbReference type="InterPro" id="IPR035892">
    <property type="entry name" value="C2_domain_sf"/>
</dbReference>
<dbReference type="Pfam" id="PF00387">
    <property type="entry name" value="PI-PLC-Y"/>
    <property type="match status" value="1"/>
</dbReference>
<dbReference type="InterPro" id="IPR036860">
    <property type="entry name" value="SH2_dom_sf"/>
</dbReference>
<feature type="domain" description="SH3" evidence="15">
    <location>
        <begin position="862"/>
        <end position="920"/>
    </location>
</feature>
<dbReference type="PROSITE" id="PS50001">
    <property type="entry name" value="SH2"/>
    <property type="match status" value="2"/>
</dbReference>
<evidence type="ECO:0000259" key="14">
    <source>
        <dbReference type="PROSITE" id="PS50001"/>
    </source>
</evidence>
<feature type="domain" description="SH2" evidence="14">
    <location>
        <begin position="744"/>
        <end position="833"/>
    </location>
</feature>
<dbReference type="EC" id="3.1.4.11" evidence="2 13"/>
<feature type="domain" description="SH2" evidence="14">
    <location>
        <begin position="623"/>
        <end position="722"/>
    </location>
</feature>
<dbReference type="PANTHER" id="PTHR10336:SF159">
    <property type="entry name" value="1-PHOSPHATIDYLINOSITOL 4,5-BISPHOSPHATE PHOSPHODIESTERASE GAMMA"/>
    <property type="match status" value="1"/>
</dbReference>
<feature type="domain" description="PH" evidence="16">
    <location>
        <begin position="955"/>
        <end position="991"/>
    </location>
</feature>
<dbReference type="WBParaSite" id="EEL_0000892701-mRNA-1">
    <property type="protein sequence ID" value="EEL_0000892701-mRNA-1"/>
    <property type="gene ID" value="EEL_0000892701"/>
</dbReference>
<dbReference type="Pfam" id="PF23583">
    <property type="entry name" value="EF_HAND_2_PLCG"/>
    <property type="match status" value="1"/>
</dbReference>
<keyword evidence="6" id="KW-0106">Calcium</keyword>
<evidence type="ECO:0000259" key="18">
    <source>
        <dbReference type="PROSITE" id="PS50008"/>
    </source>
</evidence>
<dbReference type="SMART" id="SM00252">
    <property type="entry name" value="SH2"/>
    <property type="match status" value="2"/>
</dbReference>
<accession>A0A158Q8W1</accession>
<dbReference type="Pfam" id="PF23329">
    <property type="entry name" value="EF_HAND_1_PLCG"/>
    <property type="match status" value="1"/>
</dbReference>
<keyword evidence="19" id="KW-1185">Reference proteome</keyword>
<dbReference type="InterPro" id="IPR001452">
    <property type="entry name" value="SH3_domain"/>
</dbReference>
<dbReference type="InterPro" id="IPR000909">
    <property type="entry name" value="PLipase_C_PInositol-sp_X_dom"/>
</dbReference>
<evidence type="ECO:0000256" key="11">
    <source>
        <dbReference type="PROSITE-ProRule" id="PRU00191"/>
    </source>
</evidence>
<dbReference type="Gene3D" id="2.30.30.40">
    <property type="entry name" value="SH3 Domains"/>
    <property type="match status" value="1"/>
</dbReference>
<dbReference type="SUPFAM" id="SSF55550">
    <property type="entry name" value="SH2 domain"/>
    <property type="match status" value="2"/>
</dbReference>
<reference evidence="20" key="1">
    <citation type="submission" date="2016-04" db="UniProtKB">
        <authorList>
            <consortium name="WormBaseParasite"/>
        </authorList>
    </citation>
    <scope>IDENTIFICATION</scope>
</reference>
<dbReference type="Pfam" id="PF00388">
    <property type="entry name" value="PI-PLC-X"/>
    <property type="match status" value="1"/>
</dbReference>
<dbReference type="InterPro" id="IPR057061">
    <property type="entry name" value="PLCG_EF-hand_2"/>
</dbReference>
<dbReference type="PANTHER" id="PTHR10336">
    <property type="entry name" value="PHOSPHOINOSITIDE-SPECIFIC PHOSPHOLIPASE C FAMILY PROTEIN"/>
    <property type="match status" value="1"/>
</dbReference>
<dbReference type="InterPro" id="IPR011992">
    <property type="entry name" value="EF-hand-dom_pair"/>
</dbReference>
<dbReference type="GO" id="GO:0004435">
    <property type="term" value="F:phosphatidylinositol-4,5-bisphosphate phospholipase C activity"/>
    <property type="evidence" value="ECO:0007669"/>
    <property type="project" value="UniProtKB-EC"/>
</dbReference>
<dbReference type="GO" id="GO:0032587">
    <property type="term" value="C:ruffle membrane"/>
    <property type="evidence" value="ECO:0007669"/>
    <property type="project" value="TreeGrafter"/>
</dbReference>
<evidence type="ECO:0000256" key="3">
    <source>
        <dbReference type="ARBA" id="ARBA00022443"/>
    </source>
</evidence>
<evidence type="ECO:0000256" key="4">
    <source>
        <dbReference type="ARBA" id="ARBA00022737"/>
    </source>
</evidence>
<dbReference type="SMART" id="SM00326">
    <property type="entry name" value="SH3"/>
    <property type="match status" value="1"/>
</dbReference>
<evidence type="ECO:0000256" key="5">
    <source>
        <dbReference type="ARBA" id="ARBA00022801"/>
    </source>
</evidence>
<evidence type="ECO:0000256" key="10">
    <source>
        <dbReference type="ARBA" id="ARBA00023224"/>
    </source>
</evidence>
<keyword evidence="10" id="KW-0807">Transducer</keyword>
<dbReference type="GO" id="GO:0051209">
    <property type="term" value="P:release of sequestered calcium ion into cytosol"/>
    <property type="evidence" value="ECO:0007669"/>
    <property type="project" value="TreeGrafter"/>
</dbReference>
<comment type="catalytic activity">
    <reaction evidence="13">
        <text>a 1,2-diacyl-sn-glycero-3-phospho-(1D-myo-inositol-4,5-bisphosphate) + H2O = 1D-myo-inositol 1,4,5-trisphosphate + a 1,2-diacyl-sn-glycerol + H(+)</text>
        <dbReference type="Rhea" id="RHEA:33179"/>
        <dbReference type="ChEBI" id="CHEBI:15377"/>
        <dbReference type="ChEBI" id="CHEBI:15378"/>
        <dbReference type="ChEBI" id="CHEBI:17815"/>
        <dbReference type="ChEBI" id="CHEBI:58456"/>
        <dbReference type="ChEBI" id="CHEBI:203600"/>
        <dbReference type="EC" id="3.1.4.11"/>
    </reaction>
</comment>
<dbReference type="Pfam" id="PF00168">
    <property type="entry name" value="C2"/>
    <property type="match status" value="1"/>
</dbReference>
<dbReference type="GO" id="GO:0016042">
    <property type="term" value="P:lipid catabolic process"/>
    <property type="evidence" value="ECO:0007669"/>
    <property type="project" value="UniProtKB-KW"/>
</dbReference>
<dbReference type="Gene3D" id="2.60.40.150">
    <property type="entry name" value="C2 domain"/>
    <property type="match status" value="1"/>
</dbReference>
<keyword evidence="9 13" id="KW-0443">Lipid metabolism</keyword>
<keyword evidence="4" id="KW-0677">Repeat</keyword>
<dbReference type="PROSITE" id="PS50003">
    <property type="entry name" value="PH_DOMAIN"/>
    <property type="match status" value="1"/>
</dbReference>
<dbReference type="GO" id="GO:0048015">
    <property type="term" value="P:phosphatidylinositol-mediated signaling"/>
    <property type="evidence" value="ECO:0007669"/>
    <property type="project" value="TreeGrafter"/>
</dbReference>
<protein>
    <recommendedName>
        <fullName evidence="2 13">Phosphoinositide phospholipase C</fullName>
        <ecNumber evidence="2 13">3.1.4.11</ecNumber>
    </recommendedName>
</protein>
<dbReference type="PROSITE" id="PS50004">
    <property type="entry name" value="C2"/>
    <property type="match status" value="1"/>
</dbReference>
<comment type="cofactor">
    <cofactor evidence="1">
        <name>Ca(2+)</name>
        <dbReference type="ChEBI" id="CHEBI:29108"/>
    </cofactor>
</comment>
<dbReference type="InterPro" id="IPR001711">
    <property type="entry name" value="PLipase_C_Pinositol-sp_Y"/>
</dbReference>
<dbReference type="GO" id="GO:0010634">
    <property type="term" value="P:positive regulation of epithelial cell migration"/>
    <property type="evidence" value="ECO:0007669"/>
    <property type="project" value="TreeGrafter"/>
</dbReference>
<dbReference type="InterPro" id="IPR000008">
    <property type="entry name" value="C2_dom"/>
</dbReference>
<evidence type="ECO:0000256" key="2">
    <source>
        <dbReference type="ARBA" id="ARBA00012368"/>
    </source>
</evidence>